<protein>
    <submittedName>
        <fullName evidence="1">Uncharacterized protein</fullName>
    </submittedName>
</protein>
<proteinExistence type="predicted"/>
<gene>
    <name evidence="1" type="ORF">P5673_031673</name>
</gene>
<reference evidence="1" key="1">
    <citation type="journal article" date="2023" name="G3 (Bethesda)">
        <title>Whole genome assembly and annotation of the endangered Caribbean coral Acropora cervicornis.</title>
        <authorList>
            <person name="Selwyn J.D."/>
            <person name="Vollmer S.V."/>
        </authorList>
    </citation>
    <scope>NUCLEOTIDE SEQUENCE</scope>
    <source>
        <strain evidence="1">K2</strain>
    </source>
</reference>
<name>A0AAD9USD8_ACRCE</name>
<reference evidence="1" key="2">
    <citation type="journal article" date="2023" name="Science">
        <title>Genomic signatures of disease resistance in endangered staghorn corals.</title>
        <authorList>
            <person name="Vollmer S.V."/>
            <person name="Selwyn J.D."/>
            <person name="Despard B.A."/>
            <person name="Roesel C.L."/>
        </authorList>
    </citation>
    <scope>NUCLEOTIDE SEQUENCE</scope>
    <source>
        <strain evidence="1">K2</strain>
    </source>
</reference>
<keyword evidence="2" id="KW-1185">Reference proteome</keyword>
<dbReference type="Proteomes" id="UP001249851">
    <property type="component" value="Unassembled WGS sequence"/>
</dbReference>
<sequence length="138" mass="15166">MQLIEWKTASKNGLDRVKGSIIIRSANETTPDTKYGQTKKAFIFSLKTDSQALPPFKCLANKKDKAIYRSSRYGPSFGKPSLFIGSNKRSMATIGAPYSVPIEVDRNAPGVPVPVENKVLAGTDLSFSPDNYEVFYLA</sequence>
<comment type="caution">
    <text evidence="1">The sequence shown here is derived from an EMBL/GenBank/DDBJ whole genome shotgun (WGS) entry which is preliminary data.</text>
</comment>
<dbReference type="AlphaFoldDB" id="A0AAD9USD8"/>
<organism evidence="1 2">
    <name type="scientific">Acropora cervicornis</name>
    <name type="common">Staghorn coral</name>
    <dbReference type="NCBI Taxonomy" id="6130"/>
    <lineage>
        <taxon>Eukaryota</taxon>
        <taxon>Metazoa</taxon>
        <taxon>Cnidaria</taxon>
        <taxon>Anthozoa</taxon>
        <taxon>Hexacorallia</taxon>
        <taxon>Scleractinia</taxon>
        <taxon>Astrocoeniina</taxon>
        <taxon>Acroporidae</taxon>
        <taxon>Acropora</taxon>
    </lineage>
</organism>
<dbReference type="EMBL" id="JARQWQ010000153">
    <property type="protein sequence ID" value="KAK2548206.1"/>
    <property type="molecule type" value="Genomic_DNA"/>
</dbReference>
<evidence type="ECO:0000313" key="1">
    <source>
        <dbReference type="EMBL" id="KAK2548206.1"/>
    </source>
</evidence>
<accession>A0AAD9USD8</accession>
<evidence type="ECO:0000313" key="2">
    <source>
        <dbReference type="Proteomes" id="UP001249851"/>
    </source>
</evidence>